<dbReference type="PANTHER" id="PTHR42961">
    <property type="entry name" value="IRON-SULFUR PROTEIN NUBPL"/>
    <property type="match status" value="1"/>
</dbReference>
<reference evidence="14" key="1">
    <citation type="submission" date="2016-04" db="EMBL/GenBank/DDBJ databases">
        <authorList>
            <person name="Evans L.H."/>
            <person name="Alamgir A."/>
            <person name="Owens N."/>
            <person name="Weber N.D."/>
            <person name="Virtaneva K."/>
            <person name="Barbian K."/>
            <person name="Babar A."/>
            <person name="Rosenke K."/>
        </authorList>
    </citation>
    <scope>NUCLEOTIDE SEQUENCE [LARGE SCALE GENOMIC DNA]</scope>
    <source>
        <strain evidence="14">CBS 101.48</strain>
    </source>
</reference>
<accession>A0A168PPY8</accession>
<dbReference type="Proteomes" id="UP000078561">
    <property type="component" value="Unassembled WGS sequence"/>
</dbReference>
<dbReference type="InterPro" id="IPR044304">
    <property type="entry name" value="NUBPL-like"/>
</dbReference>
<name>A0A168PPY8_ABSGL</name>
<dbReference type="FunFam" id="3.40.50.300:FF:000709">
    <property type="entry name" value="Iron-sulfur protein NUBPL isoform X1"/>
    <property type="match status" value="1"/>
</dbReference>
<dbReference type="OMA" id="ANFACSM"/>
<keyword evidence="7" id="KW-0809">Transit peptide</keyword>
<dbReference type="PANTHER" id="PTHR42961:SF2">
    <property type="entry name" value="IRON-SULFUR PROTEIN NUBPL"/>
    <property type="match status" value="1"/>
</dbReference>
<dbReference type="GO" id="GO:0005759">
    <property type="term" value="C:mitochondrial matrix"/>
    <property type="evidence" value="ECO:0007669"/>
    <property type="project" value="UniProtKB-ARBA"/>
</dbReference>
<dbReference type="InParanoid" id="A0A168PPY8"/>
<sequence length="337" mass="36412">MHYSVYAGKPISQKIHENRSYELIPTINLLIMLGRRFLSTTRILAHENPLGLPRSPPRQPATSKGPAPSIPRMQRGLPTKQPIAGVKKVIVVSSGKGGVGKSTTAVNLALATAGLKRRVGILDADLFGPSIPSLMNLSGEPDLTDKGDRLVPLMNYGVQCMSMGFLVDKEAPVVWRGLMVMKALQQLLHQVAWNNLDYLFVDMPPGTGDVQLTLSQQVVVDGAVIVSTPQDIALIDAVKGSNMFKKVNVPIVGMVQNMSLFICPNCEHETHIFGNDGAMHMAKKLDIPFLGDVPLHADICHLSDAGQPIVISQPDGPFAAHYRAIASKIVDSVPLDK</sequence>
<protein>
    <recommendedName>
        <fullName evidence="12">Nucleotide-binding protein-like</fullName>
    </recommendedName>
</protein>
<evidence type="ECO:0000256" key="13">
    <source>
        <dbReference type="SAM" id="MobiDB-lite"/>
    </source>
</evidence>
<dbReference type="GO" id="GO:0016226">
    <property type="term" value="P:iron-sulfur cluster assembly"/>
    <property type="evidence" value="ECO:0007669"/>
    <property type="project" value="InterPro"/>
</dbReference>
<organism evidence="14">
    <name type="scientific">Absidia glauca</name>
    <name type="common">Pin mould</name>
    <dbReference type="NCBI Taxonomy" id="4829"/>
    <lineage>
        <taxon>Eukaryota</taxon>
        <taxon>Fungi</taxon>
        <taxon>Fungi incertae sedis</taxon>
        <taxon>Mucoromycota</taxon>
        <taxon>Mucoromycotina</taxon>
        <taxon>Mucoromycetes</taxon>
        <taxon>Mucorales</taxon>
        <taxon>Cunninghamellaceae</taxon>
        <taxon>Absidia</taxon>
    </lineage>
</organism>
<evidence type="ECO:0000313" key="15">
    <source>
        <dbReference type="Proteomes" id="UP000078561"/>
    </source>
</evidence>
<feature type="region of interest" description="Disordered" evidence="13">
    <location>
        <begin position="48"/>
        <end position="78"/>
    </location>
</feature>
<comment type="similarity">
    <text evidence="11">Belongs to the Mrp/NBP35 ATP-binding proteins family.</text>
</comment>
<evidence type="ECO:0000256" key="8">
    <source>
        <dbReference type="ARBA" id="ARBA00023004"/>
    </source>
</evidence>
<keyword evidence="8" id="KW-0408">Iron</keyword>
<evidence type="ECO:0000256" key="5">
    <source>
        <dbReference type="ARBA" id="ARBA00022741"/>
    </source>
</evidence>
<comment type="subcellular location">
    <subcellularLocation>
        <location evidence="2">Mitochondrion</location>
    </subcellularLocation>
</comment>
<evidence type="ECO:0000256" key="10">
    <source>
        <dbReference type="ARBA" id="ARBA00023128"/>
    </source>
</evidence>
<keyword evidence="3" id="KW-0004">4Fe-4S</keyword>
<dbReference type="SUPFAM" id="SSF52540">
    <property type="entry name" value="P-loop containing nucleoside triphosphate hydrolases"/>
    <property type="match status" value="1"/>
</dbReference>
<dbReference type="Gene3D" id="3.40.50.300">
    <property type="entry name" value="P-loop containing nucleotide triphosphate hydrolases"/>
    <property type="match status" value="1"/>
</dbReference>
<comment type="cofactor">
    <cofactor evidence="1">
        <name>[4Fe-4S] cluster</name>
        <dbReference type="ChEBI" id="CHEBI:49883"/>
    </cofactor>
</comment>
<dbReference type="GO" id="GO:0032981">
    <property type="term" value="P:mitochondrial respiratory chain complex I assembly"/>
    <property type="evidence" value="ECO:0007669"/>
    <property type="project" value="TreeGrafter"/>
</dbReference>
<dbReference type="InterPro" id="IPR027417">
    <property type="entry name" value="P-loop_NTPase"/>
</dbReference>
<dbReference type="STRING" id="4829.A0A168PPY8"/>
<keyword evidence="6" id="KW-0067">ATP-binding</keyword>
<dbReference type="AlphaFoldDB" id="A0A168PPY8"/>
<dbReference type="GO" id="GO:0051539">
    <property type="term" value="F:4 iron, 4 sulfur cluster binding"/>
    <property type="evidence" value="ECO:0007669"/>
    <property type="project" value="UniProtKB-KW"/>
</dbReference>
<keyword evidence="9" id="KW-0411">Iron-sulfur</keyword>
<evidence type="ECO:0000256" key="12">
    <source>
        <dbReference type="ARBA" id="ARBA00081370"/>
    </source>
</evidence>
<dbReference type="Pfam" id="PF10609">
    <property type="entry name" value="ParA"/>
    <property type="match status" value="1"/>
</dbReference>
<evidence type="ECO:0000256" key="1">
    <source>
        <dbReference type="ARBA" id="ARBA00001966"/>
    </source>
</evidence>
<dbReference type="GO" id="GO:0005524">
    <property type="term" value="F:ATP binding"/>
    <property type="evidence" value="ECO:0007669"/>
    <property type="project" value="UniProtKB-KW"/>
</dbReference>
<keyword evidence="10" id="KW-0496">Mitochondrion</keyword>
<keyword evidence="4" id="KW-0479">Metal-binding</keyword>
<dbReference type="HAMAP" id="MF_02040">
    <property type="entry name" value="Mrp_NBP35"/>
    <property type="match status" value="1"/>
</dbReference>
<proteinExistence type="inferred from homology"/>
<dbReference type="CDD" id="cd02037">
    <property type="entry name" value="Mrp_NBP35"/>
    <property type="match status" value="1"/>
</dbReference>
<dbReference type="EMBL" id="LT554016">
    <property type="protein sequence ID" value="SAM02764.1"/>
    <property type="molecule type" value="Genomic_DNA"/>
</dbReference>
<evidence type="ECO:0000256" key="11">
    <source>
        <dbReference type="ARBA" id="ARBA00024036"/>
    </source>
</evidence>
<keyword evidence="15" id="KW-1185">Reference proteome</keyword>
<evidence type="ECO:0000256" key="7">
    <source>
        <dbReference type="ARBA" id="ARBA00022946"/>
    </source>
</evidence>
<evidence type="ECO:0000256" key="4">
    <source>
        <dbReference type="ARBA" id="ARBA00022723"/>
    </source>
</evidence>
<dbReference type="GO" id="GO:0046872">
    <property type="term" value="F:metal ion binding"/>
    <property type="evidence" value="ECO:0007669"/>
    <property type="project" value="UniProtKB-KW"/>
</dbReference>
<evidence type="ECO:0000256" key="3">
    <source>
        <dbReference type="ARBA" id="ARBA00022485"/>
    </source>
</evidence>
<evidence type="ECO:0000256" key="6">
    <source>
        <dbReference type="ARBA" id="ARBA00022840"/>
    </source>
</evidence>
<dbReference type="InterPro" id="IPR019591">
    <property type="entry name" value="Mrp/NBP35_ATP-bd"/>
</dbReference>
<dbReference type="InterPro" id="IPR033756">
    <property type="entry name" value="YlxH/NBP35"/>
</dbReference>
<dbReference type="GO" id="GO:0140663">
    <property type="term" value="F:ATP-dependent FeS chaperone activity"/>
    <property type="evidence" value="ECO:0007669"/>
    <property type="project" value="InterPro"/>
</dbReference>
<evidence type="ECO:0000256" key="9">
    <source>
        <dbReference type="ARBA" id="ARBA00023014"/>
    </source>
</evidence>
<evidence type="ECO:0000313" key="14">
    <source>
        <dbReference type="EMBL" id="SAM02764.1"/>
    </source>
</evidence>
<evidence type="ECO:0000256" key="2">
    <source>
        <dbReference type="ARBA" id="ARBA00004173"/>
    </source>
</evidence>
<keyword evidence="5" id="KW-0547">Nucleotide-binding</keyword>
<dbReference type="OrthoDB" id="1741334at2759"/>
<gene>
    <name evidence="14" type="primary">ABSGL_08580.1 scaffold 10421</name>
</gene>